<evidence type="ECO:0000313" key="3">
    <source>
        <dbReference type="Proteomes" id="UP000663419"/>
    </source>
</evidence>
<keyword evidence="1" id="KW-1133">Transmembrane helix</keyword>
<reference evidence="2" key="1">
    <citation type="submission" date="2021-01" db="EMBL/GenBank/DDBJ databases">
        <title>Chromosome-level genome assembly of a human fungal pathogen reveals clustering of transcriptionally co-regulated genes.</title>
        <authorList>
            <person name="Voorhies M."/>
            <person name="Cohen S."/>
            <person name="Shea T.P."/>
            <person name="Petrus S."/>
            <person name="Munoz J.F."/>
            <person name="Poplawski S."/>
            <person name="Goldman W.E."/>
            <person name="Michael T."/>
            <person name="Cuomo C.A."/>
            <person name="Sil A."/>
            <person name="Beyhan S."/>
        </authorList>
    </citation>
    <scope>NUCLEOTIDE SEQUENCE</scope>
    <source>
        <strain evidence="2">H88</strain>
    </source>
</reference>
<dbReference type="Proteomes" id="UP000663419">
    <property type="component" value="Chromosome 2"/>
</dbReference>
<feature type="transmembrane region" description="Helical" evidence="1">
    <location>
        <begin position="20"/>
        <end position="39"/>
    </location>
</feature>
<keyword evidence="1" id="KW-0472">Membrane</keyword>
<protein>
    <submittedName>
        <fullName evidence="2">Uncharacterized protein</fullName>
    </submittedName>
</protein>
<dbReference type="VEuPathDB" id="FungiDB:I7I53_07728"/>
<dbReference type="AlphaFoldDB" id="A0A8A1LHQ3"/>
<accession>A0A8A1LHQ3</accession>
<gene>
    <name evidence="2" type="ORF">I7I53_07728</name>
</gene>
<evidence type="ECO:0000313" key="2">
    <source>
        <dbReference type="EMBL" id="QSS52183.1"/>
    </source>
</evidence>
<dbReference type="EMBL" id="CP069103">
    <property type="protein sequence ID" value="QSS52183.1"/>
    <property type="molecule type" value="Genomic_DNA"/>
</dbReference>
<organism evidence="2 3">
    <name type="scientific">Ajellomyces capsulatus (strain H88)</name>
    <name type="common">Darling's disease fungus</name>
    <name type="synonym">Histoplasma capsulatum</name>
    <dbReference type="NCBI Taxonomy" id="544711"/>
    <lineage>
        <taxon>Eukaryota</taxon>
        <taxon>Fungi</taxon>
        <taxon>Dikarya</taxon>
        <taxon>Ascomycota</taxon>
        <taxon>Pezizomycotina</taxon>
        <taxon>Eurotiomycetes</taxon>
        <taxon>Eurotiomycetidae</taxon>
        <taxon>Onygenales</taxon>
        <taxon>Ajellomycetaceae</taxon>
        <taxon>Histoplasma</taxon>
    </lineage>
</organism>
<sequence length="99" mass="11210">MMNVLDRTTHSTVHCIHTLRVHIIIIVIVIIIAGPIRPIPVDHIHIHWLSSIHVPYDFSGLSKHCPLYPSPIFWGRQAEIMGLDRPGLAGLPRTDGLWE</sequence>
<proteinExistence type="predicted"/>
<name>A0A8A1LHQ3_AJEC8</name>
<evidence type="ECO:0000256" key="1">
    <source>
        <dbReference type="SAM" id="Phobius"/>
    </source>
</evidence>
<keyword evidence="1" id="KW-0812">Transmembrane</keyword>